<organism evidence="11 12">
    <name type="scientific">Anaerobranca californiensis DSM 14826</name>
    <dbReference type="NCBI Taxonomy" id="1120989"/>
    <lineage>
        <taxon>Bacteria</taxon>
        <taxon>Bacillati</taxon>
        <taxon>Bacillota</taxon>
        <taxon>Clostridia</taxon>
        <taxon>Eubacteriales</taxon>
        <taxon>Proteinivoracaceae</taxon>
        <taxon>Anaerobranca</taxon>
    </lineage>
</organism>
<keyword evidence="7 9" id="KW-0472">Membrane</keyword>
<feature type="transmembrane region" description="Helical" evidence="9">
    <location>
        <begin position="257"/>
        <end position="281"/>
    </location>
</feature>
<feature type="transmembrane region" description="Helical" evidence="9">
    <location>
        <begin position="29"/>
        <end position="46"/>
    </location>
</feature>
<dbReference type="Proteomes" id="UP000243547">
    <property type="component" value="Unassembled WGS sequence"/>
</dbReference>
<comment type="subcellular location">
    <subcellularLocation>
        <location evidence="1">Cell membrane</location>
        <topology evidence="1">Multi-pass membrane protein</topology>
    </subcellularLocation>
</comment>
<feature type="transmembrane region" description="Helical" evidence="9">
    <location>
        <begin position="106"/>
        <end position="134"/>
    </location>
</feature>
<reference evidence="12" key="1">
    <citation type="submission" date="2016-11" db="EMBL/GenBank/DDBJ databases">
        <authorList>
            <person name="Varghese N."/>
            <person name="Submissions S."/>
        </authorList>
    </citation>
    <scope>NUCLEOTIDE SEQUENCE [LARGE SCALE GENOMIC DNA]</scope>
    <source>
        <strain evidence="12">DSM 14826</strain>
    </source>
</reference>
<dbReference type="InterPro" id="IPR052180">
    <property type="entry name" value="NhaC_Na-H+_Antiporter"/>
</dbReference>
<sequence>MKKYFSHIILAFILLSIFTAVILKISLLYPFYLSLFFSLLVLWKVGFKTRDLLKSTLSGLIECKGLFLLIILIGANISLWMASGIVPGIMYFGFNYLNEKNFILTAFLFTSFMAVFTGTAVGTISTLGIALLGIGRGYGINEGMLLGVLVSGAFIGDKISPLSGLLNLTLKTTETNYRQVIKSMLQTFIPVFILTSLVYWIIGINNRQVVDIKLIEEFQYVINLSFSISPFILLFPVLIVFLPLLGLKIIPTIFIGLLGGIIISILIQGHSLPSILMYIFFGYKGETPSAILNSILISSGIKGMVEVVFIVAAIIALSSLLERNGILNLIDDFLVNVKRRGDLIFRTGILASLLTVVTCDQTAGIVLPGRLFKGKYDQLGVKREDLARTISDTGTIIAPIIPWNINAIIISLITGISPLRYWGYAVLCYLFPLTAIVIYLLERLKLRT</sequence>
<feature type="transmembrane region" description="Helical" evidence="9">
    <location>
        <begin position="7"/>
        <end position="23"/>
    </location>
</feature>
<evidence type="ECO:0000313" key="11">
    <source>
        <dbReference type="EMBL" id="SHK11999.1"/>
    </source>
</evidence>
<keyword evidence="2" id="KW-0813">Transport</keyword>
<evidence type="ECO:0000256" key="9">
    <source>
        <dbReference type="SAM" id="Phobius"/>
    </source>
</evidence>
<evidence type="ECO:0000256" key="3">
    <source>
        <dbReference type="ARBA" id="ARBA00022449"/>
    </source>
</evidence>
<evidence type="ECO:0000256" key="6">
    <source>
        <dbReference type="ARBA" id="ARBA00022989"/>
    </source>
</evidence>
<dbReference type="AlphaFoldDB" id="A0A1M6PVL5"/>
<dbReference type="GO" id="GO:0015297">
    <property type="term" value="F:antiporter activity"/>
    <property type="evidence" value="ECO:0007669"/>
    <property type="project" value="UniProtKB-KW"/>
</dbReference>
<keyword evidence="6 9" id="KW-1133">Transmembrane helix</keyword>
<keyword evidence="4" id="KW-1003">Cell membrane</keyword>
<keyword evidence="12" id="KW-1185">Reference proteome</keyword>
<dbReference type="Pfam" id="PF03553">
    <property type="entry name" value="Na_H_antiporter"/>
    <property type="match status" value="1"/>
</dbReference>
<dbReference type="PANTHER" id="PTHR33451">
    <property type="entry name" value="MALATE-2H(+)/NA(+)-LACTATE ANTIPORTER"/>
    <property type="match status" value="1"/>
</dbReference>
<dbReference type="EMBL" id="FRAI01000017">
    <property type="protein sequence ID" value="SHK11999.1"/>
    <property type="molecule type" value="Genomic_DNA"/>
</dbReference>
<feature type="transmembrane region" description="Helical" evidence="9">
    <location>
        <begin position="301"/>
        <end position="322"/>
    </location>
</feature>
<gene>
    <name evidence="11" type="ORF">SAMN02745227_01560</name>
</gene>
<evidence type="ECO:0000259" key="10">
    <source>
        <dbReference type="Pfam" id="PF03553"/>
    </source>
</evidence>
<keyword evidence="3" id="KW-0050">Antiport</keyword>
<protein>
    <submittedName>
        <fullName evidence="11">Na+:H+ antiporter, NhaC family</fullName>
    </submittedName>
</protein>
<feature type="domain" description="Na+/H+ antiporter NhaC-like C-terminal" evidence="10">
    <location>
        <begin position="152"/>
        <end position="438"/>
    </location>
</feature>
<dbReference type="PANTHER" id="PTHR33451:SF3">
    <property type="entry name" value="MALATE-2H(+)_NA(+)-LACTATE ANTIPORTER"/>
    <property type="match status" value="1"/>
</dbReference>
<evidence type="ECO:0000256" key="7">
    <source>
        <dbReference type="ARBA" id="ARBA00023136"/>
    </source>
</evidence>
<feature type="transmembrane region" description="Helical" evidence="9">
    <location>
        <begin position="222"/>
        <end position="245"/>
    </location>
</feature>
<dbReference type="STRING" id="1120989.SAMN02745227_01560"/>
<accession>A0A1M6PVL5</accession>
<feature type="transmembrane region" description="Helical" evidence="9">
    <location>
        <begin position="66"/>
        <end position="94"/>
    </location>
</feature>
<evidence type="ECO:0000256" key="8">
    <source>
        <dbReference type="ARBA" id="ARBA00038435"/>
    </source>
</evidence>
<evidence type="ECO:0000256" key="4">
    <source>
        <dbReference type="ARBA" id="ARBA00022475"/>
    </source>
</evidence>
<evidence type="ECO:0000256" key="2">
    <source>
        <dbReference type="ARBA" id="ARBA00022448"/>
    </source>
</evidence>
<evidence type="ECO:0000256" key="1">
    <source>
        <dbReference type="ARBA" id="ARBA00004651"/>
    </source>
</evidence>
<proteinExistence type="inferred from homology"/>
<feature type="transmembrane region" description="Helical" evidence="9">
    <location>
        <begin position="421"/>
        <end position="441"/>
    </location>
</feature>
<evidence type="ECO:0000313" key="12">
    <source>
        <dbReference type="Proteomes" id="UP000243547"/>
    </source>
</evidence>
<dbReference type="GO" id="GO:0005886">
    <property type="term" value="C:plasma membrane"/>
    <property type="evidence" value="ECO:0007669"/>
    <property type="project" value="UniProtKB-SubCell"/>
</dbReference>
<comment type="similarity">
    <text evidence="8">Belongs to the NhaC Na(+)/H(+) (TC 2.A.35) antiporter family.</text>
</comment>
<evidence type="ECO:0000256" key="5">
    <source>
        <dbReference type="ARBA" id="ARBA00022692"/>
    </source>
</evidence>
<feature type="transmembrane region" description="Helical" evidence="9">
    <location>
        <begin position="184"/>
        <end position="202"/>
    </location>
</feature>
<dbReference type="InterPro" id="IPR018461">
    <property type="entry name" value="Na/H_Antiport_NhaC-like_C"/>
</dbReference>
<name>A0A1M6PVL5_9FIRM</name>
<keyword evidence="5 9" id="KW-0812">Transmembrane</keyword>